<dbReference type="GeneID" id="59352107"/>
<dbReference type="AlphaFoldDB" id="A0A8H6VR65"/>
<feature type="transmembrane region" description="Helical" evidence="2">
    <location>
        <begin position="51"/>
        <end position="71"/>
    </location>
</feature>
<keyword evidence="4" id="KW-1185">Reference proteome</keyword>
<feature type="transmembrane region" description="Helical" evidence="2">
    <location>
        <begin position="77"/>
        <end position="98"/>
    </location>
</feature>
<feature type="region of interest" description="Disordered" evidence="1">
    <location>
        <begin position="176"/>
        <end position="244"/>
    </location>
</feature>
<evidence type="ECO:0000313" key="4">
    <source>
        <dbReference type="Proteomes" id="UP000636479"/>
    </source>
</evidence>
<gene>
    <name evidence="3" type="ORF">MIND_01313600</name>
</gene>
<feature type="transmembrane region" description="Helical" evidence="2">
    <location>
        <begin position="118"/>
        <end position="138"/>
    </location>
</feature>
<keyword evidence="2" id="KW-1133">Transmembrane helix</keyword>
<evidence type="ECO:0000256" key="2">
    <source>
        <dbReference type="SAM" id="Phobius"/>
    </source>
</evidence>
<name>A0A8H6VR65_9AGAR</name>
<dbReference type="EMBL" id="JACAZF010000014">
    <property type="protein sequence ID" value="KAF7290729.1"/>
    <property type="molecule type" value="Genomic_DNA"/>
</dbReference>
<feature type="compositionally biased region" description="Acidic residues" evidence="1">
    <location>
        <begin position="194"/>
        <end position="204"/>
    </location>
</feature>
<organism evidence="3 4">
    <name type="scientific">Mycena indigotica</name>
    <dbReference type="NCBI Taxonomy" id="2126181"/>
    <lineage>
        <taxon>Eukaryota</taxon>
        <taxon>Fungi</taxon>
        <taxon>Dikarya</taxon>
        <taxon>Basidiomycota</taxon>
        <taxon>Agaricomycotina</taxon>
        <taxon>Agaricomycetes</taxon>
        <taxon>Agaricomycetidae</taxon>
        <taxon>Agaricales</taxon>
        <taxon>Marasmiineae</taxon>
        <taxon>Mycenaceae</taxon>
        <taxon>Mycena</taxon>
    </lineage>
</organism>
<comment type="caution">
    <text evidence="3">The sequence shown here is derived from an EMBL/GenBank/DDBJ whole genome shotgun (WGS) entry which is preliminary data.</text>
</comment>
<feature type="transmembrane region" description="Helical" evidence="2">
    <location>
        <begin position="150"/>
        <end position="172"/>
    </location>
</feature>
<evidence type="ECO:0000313" key="3">
    <source>
        <dbReference type="EMBL" id="KAF7290729.1"/>
    </source>
</evidence>
<evidence type="ECO:0000256" key="1">
    <source>
        <dbReference type="SAM" id="MobiDB-lite"/>
    </source>
</evidence>
<keyword evidence="2" id="KW-0472">Membrane</keyword>
<dbReference type="Proteomes" id="UP000636479">
    <property type="component" value="Unassembled WGS sequence"/>
</dbReference>
<dbReference type="RefSeq" id="XP_037214089.1">
    <property type="nucleotide sequence ID" value="XM_037369591.1"/>
</dbReference>
<feature type="region of interest" description="Disordered" evidence="1">
    <location>
        <begin position="29"/>
        <end position="50"/>
    </location>
</feature>
<protein>
    <submittedName>
        <fullName evidence="3">Uncharacterized protein</fullName>
    </submittedName>
</protein>
<accession>A0A8H6VR65</accession>
<keyword evidence="2" id="KW-0812">Transmembrane</keyword>
<proteinExistence type="predicted"/>
<sequence length="291" mass="29167">MPTYPHTLLPTWDPDADGALKGFGAAAADSDATVAPGPGRRSRPSPSSTRGLRTVSVLFGVLPTLAVFALLNPPAHVLSYMGAAQALLSGLLALYLLVPALLAPARGPRAWGRRRRPAHVLGLCLALLWLRLALLAIATGLDPQQDVVKWIILAFGFLEMLCAIATHTLVFLPEKPAPPAAGPEPTASPSAEGADADADADAASDTETLADNSGPGADSSILQPESESLPDGRPPPPPGPVEIHATLVAGPGAATASAATASASAAAVALASAVVGSIGGSNVLLPSPSSA</sequence>
<feature type="compositionally biased region" description="Low complexity" evidence="1">
    <location>
        <begin position="183"/>
        <end position="193"/>
    </location>
</feature>
<reference evidence="3" key="1">
    <citation type="submission" date="2020-05" db="EMBL/GenBank/DDBJ databases">
        <title>Mycena genomes resolve the evolution of fungal bioluminescence.</title>
        <authorList>
            <person name="Tsai I.J."/>
        </authorList>
    </citation>
    <scope>NUCLEOTIDE SEQUENCE</scope>
    <source>
        <strain evidence="3">171206Taipei</strain>
    </source>
</reference>